<dbReference type="PANTHER" id="PTHR46536:SF3">
    <property type="entry name" value="ARF7 EFFECTOR PROTEIN C-TERMINAL DOMAIN-CONTAINING PROTEIN"/>
    <property type="match status" value="1"/>
</dbReference>
<sequence length="84" mass="9827">MDNTKKDKKELTKKKPDDGDCSTEKDKELTMENPDDGDCDCDDDDCVGCFWPCETCTSNKCGHQCRINRPWKRYEVWERQGRSN</sequence>
<feature type="compositionally biased region" description="Basic and acidic residues" evidence="1">
    <location>
        <begin position="1"/>
        <end position="30"/>
    </location>
</feature>
<dbReference type="AlphaFoldDB" id="A0AAV0X1G6"/>
<organism evidence="3 4">
    <name type="scientific">Macrosiphum euphorbiae</name>
    <name type="common">potato aphid</name>
    <dbReference type="NCBI Taxonomy" id="13131"/>
    <lineage>
        <taxon>Eukaryota</taxon>
        <taxon>Metazoa</taxon>
        <taxon>Ecdysozoa</taxon>
        <taxon>Arthropoda</taxon>
        <taxon>Hexapoda</taxon>
        <taxon>Insecta</taxon>
        <taxon>Pterygota</taxon>
        <taxon>Neoptera</taxon>
        <taxon>Paraneoptera</taxon>
        <taxon>Hemiptera</taxon>
        <taxon>Sternorrhyncha</taxon>
        <taxon>Aphidomorpha</taxon>
        <taxon>Aphidoidea</taxon>
        <taxon>Aphididae</taxon>
        <taxon>Macrosiphini</taxon>
        <taxon>Macrosiphum</taxon>
    </lineage>
</organism>
<feature type="domain" description="ARF7 effector protein C-terminal" evidence="2">
    <location>
        <begin position="6"/>
        <end position="73"/>
    </location>
</feature>
<gene>
    <name evidence="3" type="ORF">MEUPH1_LOCUS16971</name>
</gene>
<feature type="region of interest" description="Disordered" evidence="1">
    <location>
        <begin position="1"/>
        <end position="36"/>
    </location>
</feature>
<evidence type="ECO:0000313" key="4">
    <source>
        <dbReference type="Proteomes" id="UP001160148"/>
    </source>
</evidence>
<proteinExistence type="predicted"/>
<dbReference type="Pfam" id="PF14949">
    <property type="entry name" value="ARF7EP_C"/>
    <property type="match status" value="1"/>
</dbReference>
<dbReference type="Proteomes" id="UP001160148">
    <property type="component" value="Unassembled WGS sequence"/>
</dbReference>
<name>A0AAV0X1G6_9HEMI</name>
<dbReference type="InterPro" id="IPR029264">
    <property type="entry name" value="ARF7EP_C"/>
</dbReference>
<dbReference type="PANTHER" id="PTHR46536">
    <property type="entry name" value="ARL14 EFFECTOR PROTEIN"/>
    <property type="match status" value="1"/>
</dbReference>
<reference evidence="3 4" key="1">
    <citation type="submission" date="2023-01" db="EMBL/GenBank/DDBJ databases">
        <authorList>
            <person name="Whitehead M."/>
        </authorList>
    </citation>
    <scope>NUCLEOTIDE SEQUENCE [LARGE SCALE GENOMIC DNA]</scope>
</reference>
<evidence type="ECO:0000256" key="1">
    <source>
        <dbReference type="SAM" id="MobiDB-lite"/>
    </source>
</evidence>
<accession>A0AAV0X1G6</accession>
<keyword evidence="4" id="KW-1185">Reference proteome</keyword>
<comment type="caution">
    <text evidence="3">The sequence shown here is derived from an EMBL/GenBank/DDBJ whole genome shotgun (WGS) entry which is preliminary data.</text>
</comment>
<evidence type="ECO:0000259" key="2">
    <source>
        <dbReference type="Pfam" id="PF14949"/>
    </source>
</evidence>
<evidence type="ECO:0000313" key="3">
    <source>
        <dbReference type="EMBL" id="CAI6361831.1"/>
    </source>
</evidence>
<dbReference type="EMBL" id="CARXXK010000003">
    <property type="protein sequence ID" value="CAI6361831.1"/>
    <property type="molecule type" value="Genomic_DNA"/>
</dbReference>
<protein>
    <recommendedName>
        <fullName evidence="2">ARF7 effector protein C-terminal domain-containing protein</fullName>
    </recommendedName>
</protein>